<feature type="binding site" evidence="9">
    <location>
        <position position="277"/>
    </location>
    <ligand>
        <name>Fe(2+)</name>
        <dbReference type="ChEBI" id="CHEBI:29033"/>
    </ligand>
</feature>
<dbReference type="GO" id="GO:0046872">
    <property type="term" value="F:metal ion binding"/>
    <property type="evidence" value="ECO:0007669"/>
    <property type="project" value="UniProtKB-KW"/>
</dbReference>
<organism evidence="11 12">
    <name type="scientific">Methylomicrobium album BG8</name>
    <dbReference type="NCBI Taxonomy" id="686340"/>
    <lineage>
        <taxon>Bacteria</taxon>
        <taxon>Pseudomonadati</taxon>
        <taxon>Pseudomonadota</taxon>
        <taxon>Gammaproteobacteria</taxon>
        <taxon>Methylococcales</taxon>
        <taxon>Methylococcaceae</taxon>
        <taxon>Methylomicrobium</taxon>
    </lineage>
</organism>
<evidence type="ECO:0000256" key="7">
    <source>
        <dbReference type="ARBA" id="ARBA00023244"/>
    </source>
</evidence>
<dbReference type="PROSITE" id="PS00534">
    <property type="entry name" value="FERROCHELATASE"/>
    <property type="match status" value="1"/>
</dbReference>
<proteinExistence type="inferred from homology"/>
<accession>H8GQV3</accession>
<evidence type="ECO:0000256" key="3">
    <source>
        <dbReference type="ARBA" id="ARBA00022723"/>
    </source>
</evidence>
<keyword evidence="5 9" id="KW-0350">Heme biosynthesis</keyword>
<name>H8GQV3_METAL</name>
<gene>
    <name evidence="9" type="primary">hemH</name>
    <name evidence="11" type="ORF">Metal_0779</name>
</gene>
<comment type="subcellular location">
    <subcellularLocation>
        <location evidence="9 10">Cytoplasm</location>
    </subcellularLocation>
</comment>
<dbReference type="EC" id="4.98.1.1" evidence="9 10"/>
<dbReference type="GO" id="GO:0006783">
    <property type="term" value="P:heme biosynthetic process"/>
    <property type="evidence" value="ECO:0007669"/>
    <property type="project" value="UniProtKB-UniRule"/>
</dbReference>
<dbReference type="NCBIfam" id="TIGR00109">
    <property type="entry name" value="hemH"/>
    <property type="match status" value="1"/>
</dbReference>
<dbReference type="GO" id="GO:0004325">
    <property type="term" value="F:ferrochelatase activity"/>
    <property type="evidence" value="ECO:0007669"/>
    <property type="project" value="UniProtKB-UniRule"/>
</dbReference>
<evidence type="ECO:0000256" key="8">
    <source>
        <dbReference type="ARBA" id="ARBA00024536"/>
    </source>
</evidence>
<keyword evidence="4 9" id="KW-0408">Iron</keyword>
<dbReference type="STRING" id="686340.Metal_0779"/>
<dbReference type="Pfam" id="PF00762">
    <property type="entry name" value="Ferrochelatase"/>
    <property type="match status" value="1"/>
</dbReference>
<dbReference type="Gene3D" id="3.40.50.1400">
    <property type="match status" value="2"/>
</dbReference>
<comment type="function">
    <text evidence="9 10">Catalyzes the ferrous insertion into protoporphyrin IX.</text>
</comment>
<dbReference type="CDD" id="cd03411">
    <property type="entry name" value="Ferrochelatase_N"/>
    <property type="match status" value="1"/>
</dbReference>
<dbReference type="UniPathway" id="UPA00252">
    <property type="reaction ID" value="UER00325"/>
</dbReference>
<dbReference type="InterPro" id="IPR019772">
    <property type="entry name" value="Ferrochelatase_AS"/>
</dbReference>
<dbReference type="FunFam" id="3.40.50.1400:FF:000002">
    <property type="entry name" value="Ferrochelatase"/>
    <property type="match status" value="1"/>
</dbReference>
<dbReference type="InterPro" id="IPR033659">
    <property type="entry name" value="Ferrochelatase_N"/>
</dbReference>
<comment type="similarity">
    <text evidence="1 9 10">Belongs to the ferrochelatase family.</text>
</comment>
<comment type="catalytic activity">
    <reaction evidence="9 10">
        <text>heme b + 2 H(+) = protoporphyrin IX + Fe(2+)</text>
        <dbReference type="Rhea" id="RHEA:22584"/>
        <dbReference type="ChEBI" id="CHEBI:15378"/>
        <dbReference type="ChEBI" id="CHEBI:29033"/>
        <dbReference type="ChEBI" id="CHEBI:57306"/>
        <dbReference type="ChEBI" id="CHEBI:60344"/>
        <dbReference type="EC" id="4.98.1.1"/>
    </reaction>
</comment>
<dbReference type="eggNOG" id="COG0276">
    <property type="taxonomic scope" value="Bacteria"/>
</dbReference>
<dbReference type="SUPFAM" id="SSF53800">
    <property type="entry name" value="Chelatase"/>
    <property type="match status" value="1"/>
</dbReference>
<evidence type="ECO:0000256" key="4">
    <source>
        <dbReference type="ARBA" id="ARBA00023004"/>
    </source>
</evidence>
<evidence type="ECO:0000256" key="10">
    <source>
        <dbReference type="RuleBase" id="RU000607"/>
    </source>
</evidence>
<comment type="pathway">
    <text evidence="9 10">Porphyrin-containing compound metabolism; protoheme biosynthesis; protoheme from protoporphyrin-IX: step 1/1.</text>
</comment>
<dbReference type="GO" id="GO:0005737">
    <property type="term" value="C:cytoplasm"/>
    <property type="evidence" value="ECO:0007669"/>
    <property type="project" value="UniProtKB-SubCell"/>
</dbReference>
<dbReference type="HOGENOM" id="CLU_018884_0_0_6"/>
<dbReference type="HAMAP" id="MF_00323">
    <property type="entry name" value="Ferrochelatase"/>
    <property type="match status" value="1"/>
</dbReference>
<keyword evidence="6 9" id="KW-0456">Lyase</keyword>
<dbReference type="PANTHER" id="PTHR11108:SF1">
    <property type="entry name" value="FERROCHELATASE, MITOCHONDRIAL"/>
    <property type="match status" value="1"/>
</dbReference>
<evidence type="ECO:0000256" key="1">
    <source>
        <dbReference type="ARBA" id="ARBA00007718"/>
    </source>
</evidence>
<dbReference type="PANTHER" id="PTHR11108">
    <property type="entry name" value="FERROCHELATASE"/>
    <property type="match status" value="1"/>
</dbReference>
<keyword evidence="3 9" id="KW-0479">Metal-binding</keyword>
<dbReference type="EMBL" id="CM001475">
    <property type="protein sequence ID" value="EIC28612.1"/>
    <property type="molecule type" value="Genomic_DNA"/>
</dbReference>
<evidence type="ECO:0000256" key="2">
    <source>
        <dbReference type="ARBA" id="ARBA00022490"/>
    </source>
</evidence>
<evidence type="ECO:0000313" key="11">
    <source>
        <dbReference type="EMBL" id="EIC28612.1"/>
    </source>
</evidence>
<evidence type="ECO:0000256" key="6">
    <source>
        <dbReference type="ARBA" id="ARBA00023239"/>
    </source>
</evidence>
<evidence type="ECO:0000256" key="5">
    <source>
        <dbReference type="ARBA" id="ARBA00023133"/>
    </source>
</evidence>
<comment type="catalytic activity">
    <reaction evidence="8">
        <text>Fe-coproporphyrin III + 2 H(+) = coproporphyrin III + Fe(2+)</text>
        <dbReference type="Rhea" id="RHEA:49572"/>
        <dbReference type="ChEBI" id="CHEBI:15378"/>
        <dbReference type="ChEBI" id="CHEBI:29033"/>
        <dbReference type="ChEBI" id="CHEBI:68438"/>
        <dbReference type="ChEBI" id="CHEBI:131725"/>
        <dbReference type="EC" id="4.99.1.9"/>
    </reaction>
    <physiologicalReaction direction="right-to-left" evidence="8">
        <dbReference type="Rhea" id="RHEA:49574"/>
    </physiologicalReaction>
</comment>
<protein>
    <recommendedName>
        <fullName evidence="9 10">Ferrochelatase</fullName>
        <ecNumber evidence="9 10">4.98.1.1</ecNumber>
    </recommendedName>
    <alternativeName>
        <fullName evidence="9">Heme synthase</fullName>
    </alternativeName>
    <alternativeName>
        <fullName evidence="9">Protoheme ferro-lyase</fullName>
    </alternativeName>
</protein>
<keyword evidence="12" id="KW-1185">Reference proteome</keyword>
<sequence>MPPKKTGVLLVNLGSPAEPTVAAVRRFLGEFLRDPRVVNLPRPLWWLILNLFVLPLRPRRSFLAYRKIWDKKGSPLIYLTRRLAEKIASALAAKNIAVREAMRYGEPSIASQLRAFRKAGVDRVSILPLYPQYSSTTTASVFDAAAAELMQWRHIPEIRFIGDYHRDPGYIAAVANSIRQYWHLHGKHERLLMSFHGLPEMLTKLGDPYFTHCERTAAAIAEQLSLQDHEWQIVFQSRFGKAEWLKPYCLDTLQELPKRGVKTVDIVCPGFAVDCLETLEEIAIANKQAFLKAGGSAYHYIPALNDSDAHADVLVNLLLSSD</sequence>
<evidence type="ECO:0000256" key="9">
    <source>
        <dbReference type="HAMAP-Rule" id="MF_00323"/>
    </source>
</evidence>
<dbReference type="InterPro" id="IPR001015">
    <property type="entry name" value="Ferrochelatase"/>
</dbReference>
<dbReference type="Proteomes" id="UP000005090">
    <property type="component" value="Chromosome"/>
</dbReference>
<evidence type="ECO:0000313" key="12">
    <source>
        <dbReference type="Proteomes" id="UP000005090"/>
    </source>
</evidence>
<dbReference type="CDD" id="cd00419">
    <property type="entry name" value="Ferrochelatase_C"/>
    <property type="match status" value="1"/>
</dbReference>
<reference evidence="11 12" key="1">
    <citation type="journal article" date="2013" name="Genome Announc.">
        <title>Genome Sequence of the Obligate Gammaproteobacterial Methanotroph Methylomicrobium album Strain BG8.</title>
        <authorList>
            <person name="Kits K.D."/>
            <person name="Kalyuzhnaya M.G."/>
            <person name="Klotz M.G."/>
            <person name="Jetten M.S."/>
            <person name="Op den Camp H.J."/>
            <person name="Vuilleumier S."/>
            <person name="Bringel F."/>
            <person name="Dispirito A.A."/>
            <person name="Murrell J.C."/>
            <person name="Bruce D."/>
            <person name="Cheng J.F."/>
            <person name="Copeland A."/>
            <person name="Goodwin L."/>
            <person name="Hauser L."/>
            <person name="Lajus A."/>
            <person name="Land M.L."/>
            <person name="Lapidus A."/>
            <person name="Lucas S."/>
            <person name="Medigue C."/>
            <person name="Pitluck S."/>
            <person name="Woyke T."/>
            <person name="Zeytun A."/>
            <person name="Stein L.Y."/>
        </authorList>
    </citation>
    <scope>NUCLEOTIDE SEQUENCE [LARGE SCALE GENOMIC DNA]</scope>
    <source>
        <strain evidence="11 12">BG8</strain>
    </source>
</reference>
<keyword evidence="7 9" id="KW-0627">Porphyrin biosynthesis</keyword>
<dbReference type="AlphaFoldDB" id="H8GQV3"/>
<keyword evidence="2 9" id="KW-0963">Cytoplasm</keyword>
<feature type="binding site" evidence="9">
    <location>
        <position position="196"/>
    </location>
    <ligand>
        <name>Fe(2+)</name>
        <dbReference type="ChEBI" id="CHEBI:29033"/>
    </ligand>
</feature>
<dbReference type="InterPro" id="IPR033644">
    <property type="entry name" value="Ferrochelatase_C"/>
</dbReference>
<dbReference type="RefSeq" id="WP_005369807.1">
    <property type="nucleotide sequence ID" value="NZ_CM001475.1"/>
</dbReference>